<evidence type="ECO:0000259" key="2">
    <source>
        <dbReference type="Pfam" id="PF13635"/>
    </source>
</evidence>
<evidence type="ECO:0000313" key="4">
    <source>
        <dbReference type="Proteomes" id="UP000018227"/>
    </source>
</evidence>
<dbReference type="InterPro" id="IPR041682">
    <property type="entry name" value="AAA_14"/>
</dbReference>
<feature type="domain" description="AAA" evidence="1">
    <location>
        <begin position="21"/>
        <end position="149"/>
    </location>
</feature>
<dbReference type="InterPro" id="IPR027417">
    <property type="entry name" value="P-loop_NTPase"/>
</dbReference>
<accession>V2ZBK4</accession>
<evidence type="ECO:0008006" key="5">
    <source>
        <dbReference type="Google" id="ProtNLM"/>
    </source>
</evidence>
<proteinExistence type="predicted"/>
<protein>
    <recommendedName>
        <fullName evidence="5">AAA domain-containing protein</fullName>
    </recommendedName>
</protein>
<dbReference type="InterPro" id="IPR025420">
    <property type="entry name" value="DUF4143"/>
</dbReference>
<dbReference type="EMBL" id="ACIL03000005">
    <property type="protein sequence ID" value="ESL04300.1"/>
    <property type="molecule type" value="Genomic_DNA"/>
</dbReference>
<dbReference type="RefSeq" id="WP_023353540.1">
    <property type="nucleotide sequence ID" value="NZ_KI535366.1"/>
</dbReference>
<dbReference type="OrthoDB" id="9801684at2"/>
<dbReference type="InterPro" id="IPR036388">
    <property type="entry name" value="WH-like_DNA-bd_sf"/>
</dbReference>
<dbReference type="eggNOG" id="COG1373">
    <property type="taxonomic scope" value="Bacteria"/>
</dbReference>
<dbReference type="PANTHER" id="PTHR33295">
    <property type="entry name" value="ATPASE"/>
    <property type="match status" value="1"/>
</dbReference>
<dbReference type="HOGENOM" id="CLU_041527_1_1_9"/>
<dbReference type="AlphaFoldDB" id="V2ZBK4"/>
<dbReference type="SUPFAM" id="SSF52980">
    <property type="entry name" value="Restriction endonuclease-like"/>
    <property type="match status" value="1"/>
</dbReference>
<dbReference type="PANTHER" id="PTHR33295:SF20">
    <property type="entry name" value="ATPASE"/>
    <property type="match status" value="1"/>
</dbReference>
<dbReference type="Pfam" id="PF13173">
    <property type="entry name" value="AAA_14"/>
    <property type="match status" value="1"/>
</dbReference>
<dbReference type="SUPFAM" id="SSF52540">
    <property type="entry name" value="P-loop containing nucleoside triphosphate hydrolases"/>
    <property type="match status" value="1"/>
</dbReference>
<sequence>MRLVRETYLEQIRPYYDSDIIKVITGVRRAGKSMLLDTIKDELLENGIAEDKIIYLNLEDMDFDYIVNASDLNIEIKSRISNDGKYYVFLDEVQQVENFEKALASFRATLNVSLFVTGSNSTLLSGELSTLLTGRTVEFEILPFSFYEMKQYYELNKMEWSEELFTNYLKWGGFPLRFDYKDDEAIQRYLTNLYKGIVNRDIVGKSKSADKNSFMDISLYILANAGKELSIENIISAYKKNGKEISKRTVYNYLERMKKAYLIHGVGKYNITGKTALSNREKQYAVDMGFRTINTNTINFEDTFFLENIIYNELLTRGYTVFVGKTYKGEIDFVAIKDGKKCFIQVSYLLASKETIQREFGAYKNITDASPKYVMSLDRIDLSHDGIVHLNIIDFLLRRKDLMLT</sequence>
<evidence type="ECO:0000259" key="1">
    <source>
        <dbReference type="Pfam" id="PF13173"/>
    </source>
</evidence>
<dbReference type="Gene3D" id="1.10.10.10">
    <property type="entry name" value="Winged helix-like DNA-binding domain superfamily/Winged helix DNA-binding domain"/>
    <property type="match status" value="1"/>
</dbReference>
<name>V2ZBK4_9FIRM</name>
<feature type="domain" description="DUF4143" evidence="2">
    <location>
        <begin position="200"/>
        <end position="347"/>
    </location>
</feature>
<evidence type="ECO:0000313" key="3">
    <source>
        <dbReference type="EMBL" id="ESL04300.1"/>
    </source>
</evidence>
<dbReference type="Pfam" id="PF13635">
    <property type="entry name" value="DUF4143"/>
    <property type="match status" value="1"/>
</dbReference>
<dbReference type="Proteomes" id="UP000018227">
    <property type="component" value="Unassembled WGS sequence"/>
</dbReference>
<dbReference type="InterPro" id="IPR011335">
    <property type="entry name" value="Restrct_endonuc-II-like"/>
</dbReference>
<comment type="caution">
    <text evidence="3">The sequence shown here is derived from an EMBL/GenBank/DDBJ whole genome shotgun (WGS) entry which is preliminary data.</text>
</comment>
<organism evidence="3 4">
    <name type="scientific">Catonella morbi ATCC 51271</name>
    <dbReference type="NCBI Taxonomy" id="592026"/>
    <lineage>
        <taxon>Bacteria</taxon>
        <taxon>Bacillati</taxon>
        <taxon>Bacillota</taxon>
        <taxon>Clostridia</taxon>
        <taxon>Lachnospirales</taxon>
        <taxon>Lachnospiraceae</taxon>
        <taxon>Catonella</taxon>
    </lineage>
</organism>
<reference evidence="3 4" key="1">
    <citation type="submission" date="2013-06" db="EMBL/GenBank/DDBJ databases">
        <authorList>
            <person name="Weinstock G."/>
            <person name="Sodergren E."/>
            <person name="Clifton S."/>
            <person name="Fulton L."/>
            <person name="Fulton B."/>
            <person name="Courtney L."/>
            <person name="Fronick C."/>
            <person name="Harrison M."/>
            <person name="Strong C."/>
            <person name="Farmer C."/>
            <person name="Delahaunty K."/>
            <person name="Markovic C."/>
            <person name="Hall O."/>
            <person name="Minx P."/>
            <person name="Tomlinson C."/>
            <person name="Mitreva M."/>
            <person name="Nelson J."/>
            <person name="Hou S."/>
            <person name="Wollam A."/>
            <person name="Pepin K.H."/>
            <person name="Johnson M."/>
            <person name="Bhonagiri V."/>
            <person name="Nash W.E."/>
            <person name="Warren W."/>
            <person name="Chinwalla A."/>
            <person name="Mardis E.R."/>
            <person name="Wilson R.K."/>
        </authorList>
    </citation>
    <scope>NUCLEOTIDE SEQUENCE [LARGE SCALE GENOMIC DNA]</scope>
    <source>
        <strain evidence="3 4">ATCC 51271</strain>
    </source>
</reference>
<dbReference type="STRING" id="592026.GCWU0000282_000650"/>
<keyword evidence="4" id="KW-1185">Reference proteome</keyword>
<gene>
    <name evidence="3" type="ORF">GCWU0000282_000650</name>
</gene>